<organism evidence="2 3">
    <name type="scientific">Pleurodeles waltl</name>
    <name type="common">Iberian ribbed newt</name>
    <dbReference type="NCBI Taxonomy" id="8319"/>
    <lineage>
        <taxon>Eukaryota</taxon>
        <taxon>Metazoa</taxon>
        <taxon>Chordata</taxon>
        <taxon>Craniata</taxon>
        <taxon>Vertebrata</taxon>
        <taxon>Euteleostomi</taxon>
        <taxon>Amphibia</taxon>
        <taxon>Batrachia</taxon>
        <taxon>Caudata</taxon>
        <taxon>Salamandroidea</taxon>
        <taxon>Salamandridae</taxon>
        <taxon>Pleurodelinae</taxon>
        <taxon>Pleurodeles</taxon>
    </lineage>
</organism>
<reference evidence="2" key="1">
    <citation type="journal article" date="2022" name="bioRxiv">
        <title>Sequencing and chromosome-scale assembly of the giantPleurodeles waltlgenome.</title>
        <authorList>
            <person name="Brown T."/>
            <person name="Elewa A."/>
            <person name="Iarovenko S."/>
            <person name="Subramanian E."/>
            <person name="Araus A.J."/>
            <person name="Petzold A."/>
            <person name="Susuki M."/>
            <person name="Suzuki K.-i.T."/>
            <person name="Hayashi T."/>
            <person name="Toyoda A."/>
            <person name="Oliveira C."/>
            <person name="Osipova E."/>
            <person name="Leigh N.D."/>
            <person name="Simon A."/>
            <person name="Yun M.H."/>
        </authorList>
    </citation>
    <scope>NUCLEOTIDE SEQUENCE</scope>
    <source>
        <strain evidence="2">20211129_DDA</strain>
        <tissue evidence="2">Liver</tissue>
    </source>
</reference>
<evidence type="ECO:0000313" key="2">
    <source>
        <dbReference type="EMBL" id="KAJ1087719.1"/>
    </source>
</evidence>
<feature type="chain" id="PRO_5043372681" evidence="1">
    <location>
        <begin position="28"/>
        <end position="272"/>
    </location>
</feature>
<dbReference type="EMBL" id="JANPWB010000015">
    <property type="protein sequence ID" value="KAJ1087719.1"/>
    <property type="molecule type" value="Genomic_DNA"/>
</dbReference>
<proteinExistence type="predicted"/>
<comment type="caution">
    <text evidence="2">The sequence shown here is derived from an EMBL/GenBank/DDBJ whole genome shotgun (WGS) entry which is preliminary data.</text>
</comment>
<evidence type="ECO:0000256" key="1">
    <source>
        <dbReference type="SAM" id="SignalP"/>
    </source>
</evidence>
<protein>
    <submittedName>
        <fullName evidence="2">Uncharacterized protein</fullName>
    </submittedName>
</protein>
<name>A0AAV7LB01_PLEWA</name>
<gene>
    <name evidence="2" type="ORF">NDU88_000884</name>
</gene>
<dbReference type="Proteomes" id="UP001066276">
    <property type="component" value="Chromosome 11"/>
</dbReference>
<sequence length="272" mass="30120">MGVRHGRCGPGLWLSRGLVAPLGRVWLQLWGAPAVLSPHSWFTPALRPVPGVSAAVSAGHHIRGQRCRVVPPGELAERGAPGALIWFEQIGAGGKRIPPALSLYWGRTEQMLWRLAWCPPQTYMAPDIVNLLSGDLSTSGVVLAHVHSEWLRLVWDADPSRLDCAGPFSTLLLRLTPEAVWDWLELGDGGGTLRSQSRGVREQPAKMGNIQFALRRTTRRRRAAQGTKVIERLDGTLSLDKRRWEWEEARLFVQSVTAEVSPRSGSPKRMVD</sequence>
<feature type="signal peptide" evidence="1">
    <location>
        <begin position="1"/>
        <end position="27"/>
    </location>
</feature>
<accession>A0AAV7LB01</accession>
<dbReference type="AlphaFoldDB" id="A0AAV7LB01"/>
<evidence type="ECO:0000313" key="3">
    <source>
        <dbReference type="Proteomes" id="UP001066276"/>
    </source>
</evidence>
<keyword evidence="1" id="KW-0732">Signal</keyword>
<keyword evidence="3" id="KW-1185">Reference proteome</keyword>